<protein>
    <recommendedName>
        <fullName evidence="1">F-box domain-containing protein</fullName>
    </recommendedName>
</protein>
<dbReference type="EMBL" id="OZ075135">
    <property type="protein sequence ID" value="CAL4999497.1"/>
    <property type="molecule type" value="Genomic_DNA"/>
</dbReference>
<dbReference type="Pfam" id="PF08268">
    <property type="entry name" value="FBA_3"/>
    <property type="match status" value="1"/>
</dbReference>
<dbReference type="SUPFAM" id="SSF81383">
    <property type="entry name" value="F-box domain"/>
    <property type="match status" value="1"/>
</dbReference>
<dbReference type="PANTHER" id="PTHR31672:SF13">
    <property type="entry name" value="F-BOX PROTEIN CPR30-LIKE"/>
    <property type="match status" value="1"/>
</dbReference>
<dbReference type="AlphaFoldDB" id="A0ABC9BHR2"/>
<sequence>MAHESFDLPDDALVQVLLLLPTSSRRRSRLVCKRWRDLIDERTPERQSRTKILTFFAERGESRALVFDDEGGGRRHAWTYPCSTATATIDIVGTCNGLLCLHETSPPSEIDDGSSSVISVTNPITGETQVLPPAPAPAQRESGQFGGFGKYSFGYHPYSPTQRESGKFGKYSFGYHPITGEYKVVHIPFHRDQEVDAVWVFTLGRDTTSWREVPVTAPRGSYSKSKYCGEVVSVDGVMYWLNAASNRIMELDLGDERATWLDVPPSVWAGGLTPEEGGGGWRLTSVHARLGIAATTTSWGGVLVWVLDGRPRWAQGRTLPKPHGHHGSSSWITAAPHFTYGEYAMSSSGCGRRTRLYRHKVGSLIGRDGEDGWLLRLPADGVAELVTDKDDGTPYYSEMKTFAYVETLEPLPGY</sequence>
<organism evidence="2 3">
    <name type="scientific">Urochloa decumbens</name>
    <dbReference type="NCBI Taxonomy" id="240449"/>
    <lineage>
        <taxon>Eukaryota</taxon>
        <taxon>Viridiplantae</taxon>
        <taxon>Streptophyta</taxon>
        <taxon>Embryophyta</taxon>
        <taxon>Tracheophyta</taxon>
        <taxon>Spermatophyta</taxon>
        <taxon>Magnoliopsida</taxon>
        <taxon>Liliopsida</taxon>
        <taxon>Poales</taxon>
        <taxon>Poaceae</taxon>
        <taxon>PACMAD clade</taxon>
        <taxon>Panicoideae</taxon>
        <taxon>Panicodae</taxon>
        <taxon>Paniceae</taxon>
        <taxon>Melinidinae</taxon>
        <taxon>Urochloa</taxon>
    </lineage>
</organism>
<dbReference type="InterPro" id="IPR001810">
    <property type="entry name" value="F-box_dom"/>
</dbReference>
<reference evidence="2" key="1">
    <citation type="submission" date="2024-10" db="EMBL/GenBank/DDBJ databases">
        <authorList>
            <person name="Ryan C."/>
        </authorList>
    </citation>
    <scope>NUCLEOTIDE SEQUENCE [LARGE SCALE GENOMIC DNA]</scope>
</reference>
<dbReference type="PROSITE" id="PS50181">
    <property type="entry name" value="FBOX"/>
    <property type="match status" value="1"/>
</dbReference>
<feature type="domain" description="F-box" evidence="1">
    <location>
        <begin position="2"/>
        <end position="52"/>
    </location>
</feature>
<dbReference type="Pfam" id="PF00646">
    <property type="entry name" value="F-box"/>
    <property type="match status" value="1"/>
</dbReference>
<dbReference type="Proteomes" id="UP001497457">
    <property type="component" value="Chromosome 25rd"/>
</dbReference>
<evidence type="ECO:0000259" key="1">
    <source>
        <dbReference type="PROSITE" id="PS50181"/>
    </source>
</evidence>
<gene>
    <name evidence="2" type="ORF">URODEC1_LOCUS64378</name>
</gene>
<dbReference type="InterPro" id="IPR050796">
    <property type="entry name" value="SCF_F-box_component"/>
</dbReference>
<name>A0ABC9BHR2_9POAL</name>
<dbReference type="InterPro" id="IPR036047">
    <property type="entry name" value="F-box-like_dom_sf"/>
</dbReference>
<keyword evidence="3" id="KW-1185">Reference proteome</keyword>
<dbReference type="InterPro" id="IPR013187">
    <property type="entry name" value="F-box-assoc_dom_typ3"/>
</dbReference>
<dbReference type="SMART" id="SM00256">
    <property type="entry name" value="FBOX"/>
    <property type="match status" value="1"/>
</dbReference>
<evidence type="ECO:0000313" key="3">
    <source>
        <dbReference type="Proteomes" id="UP001497457"/>
    </source>
</evidence>
<proteinExistence type="predicted"/>
<dbReference type="PANTHER" id="PTHR31672">
    <property type="entry name" value="BNACNNG10540D PROTEIN"/>
    <property type="match status" value="1"/>
</dbReference>
<accession>A0ABC9BHR2</accession>
<dbReference type="InterPro" id="IPR017451">
    <property type="entry name" value="F-box-assoc_interact_dom"/>
</dbReference>
<dbReference type="NCBIfam" id="TIGR01640">
    <property type="entry name" value="F_box_assoc_1"/>
    <property type="match status" value="1"/>
</dbReference>
<evidence type="ECO:0000313" key="2">
    <source>
        <dbReference type="EMBL" id="CAL4999497.1"/>
    </source>
</evidence>
<dbReference type="Gene3D" id="1.20.1280.50">
    <property type="match status" value="1"/>
</dbReference>